<dbReference type="EMBL" id="JAIZAY010000013">
    <property type="protein sequence ID" value="KAJ8030425.1"/>
    <property type="molecule type" value="Genomic_DNA"/>
</dbReference>
<accession>A0A9Q1BPW3</accession>
<organism evidence="1 2">
    <name type="scientific">Holothuria leucospilota</name>
    <name type="common">Black long sea cucumber</name>
    <name type="synonym">Mertensiothuria leucospilota</name>
    <dbReference type="NCBI Taxonomy" id="206669"/>
    <lineage>
        <taxon>Eukaryota</taxon>
        <taxon>Metazoa</taxon>
        <taxon>Echinodermata</taxon>
        <taxon>Eleutherozoa</taxon>
        <taxon>Echinozoa</taxon>
        <taxon>Holothuroidea</taxon>
        <taxon>Aspidochirotacea</taxon>
        <taxon>Aspidochirotida</taxon>
        <taxon>Holothuriidae</taxon>
        <taxon>Holothuria</taxon>
    </lineage>
</organism>
<protein>
    <submittedName>
        <fullName evidence="1">Uncharacterized protein</fullName>
    </submittedName>
</protein>
<dbReference type="Proteomes" id="UP001152320">
    <property type="component" value="Chromosome 13"/>
</dbReference>
<comment type="caution">
    <text evidence="1">The sequence shown here is derived from an EMBL/GenBank/DDBJ whole genome shotgun (WGS) entry which is preliminary data.</text>
</comment>
<dbReference type="AlphaFoldDB" id="A0A9Q1BPW3"/>
<gene>
    <name evidence="1" type="ORF">HOLleu_26853</name>
</gene>
<name>A0A9Q1BPW3_HOLLE</name>
<evidence type="ECO:0000313" key="2">
    <source>
        <dbReference type="Proteomes" id="UP001152320"/>
    </source>
</evidence>
<evidence type="ECO:0000313" key="1">
    <source>
        <dbReference type="EMBL" id="KAJ8030425.1"/>
    </source>
</evidence>
<sequence>MGKTSIIFYGFFSLSDVAKHFNYMLNELFKGYNIVQTNKDIYERKLQNWHCFGLHGLHIYKMVDLI</sequence>
<reference evidence="1" key="1">
    <citation type="submission" date="2021-10" db="EMBL/GenBank/DDBJ databases">
        <title>Tropical sea cucumber genome reveals ecological adaptation and Cuvierian tubules defense mechanism.</title>
        <authorList>
            <person name="Chen T."/>
        </authorList>
    </citation>
    <scope>NUCLEOTIDE SEQUENCE</scope>
    <source>
        <strain evidence="1">Nanhai2018</strain>
        <tissue evidence="1">Muscle</tissue>
    </source>
</reference>
<proteinExistence type="predicted"/>
<keyword evidence="2" id="KW-1185">Reference proteome</keyword>